<dbReference type="InterPro" id="IPR023214">
    <property type="entry name" value="HAD_sf"/>
</dbReference>
<evidence type="ECO:0000313" key="1">
    <source>
        <dbReference type="EMBL" id="PKU25524.1"/>
    </source>
</evidence>
<accession>A0A2N3PYN6</accession>
<dbReference type="SFLD" id="SFLDS00003">
    <property type="entry name" value="Haloacid_Dehalogenase"/>
    <property type="match status" value="1"/>
</dbReference>
<keyword evidence="2" id="KW-1185">Reference proteome</keyword>
<dbReference type="NCBIfam" id="TIGR01484">
    <property type="entry name" value="HAD-SF-IIB"/>
    <property type="match status" value="1"/>
</dbReference>
<dbReference type="InterPro" id="IPR006379">
    <property type="entry name" value="HAD-SF_hydro_IIB"/>
</dbReference>
<dbReference type="InterPro" id="IPR000150">
    <property type="entry name" value="Cof"/>
</dbReference>
<dbReference type="SFLD" id="SFLDG01140">
    <property type="entry name" value="C2.B:_Phosphomannomutase_and_P"/>
    <property type="match status" value="1"/>
</dbReference>
<protein>
    <submittedName>
        <fullName evidence="1">Pyridoxal phosphatase</fullName>
    </submittedName>
</protein>
<dbReference type="PRINTS" id="PR00119">
    <property type="entry name" value="CATATPASE"/>
</dbReference>
<dbReference type="GO" id="GO:0016791">
    <property type="term" value="F:phosphatase activity"/>
    <property type="evidence" value="ECO:0007669"/>
    <property type="project" value="TreeGrafter"/>
</dbReference>
<dbReference type="NCBIfam" id="NF007821">
    <property type="entry name" value="PRK10530.1"/>
    <property type="match status" value="1"/>
</dbReference>
<dbReference type="Proteomes" id="UP000233293">
    <property type="component" value="Unassembled WGS sequence"/>
</dbReference>
<dbReference type="AlphaFoldDB" id="A0A2N3PYN6"/>
<dbReference type="PANTHER" id="PTHR10000">
    <property type="entry name" value="PHOSPHOSERINE PHOSPHATASE"/>
    <property type="match status" value="1"/>
</dbReference>
<dbReference type="InterPro" id="IPR036412">
    <property type="entry name" value="HAD-like_sf"/>
</dbReference>
<organism evidence="1 2">
    <name type="scientific">Telmatospirillum siberiense</name>
    <dbReference type="NCBI Taxonomy" id="382514"/>
    <lineage>
        <taxon>Bacteria</taxon>
        <taxon>Pseudomonadati</taxon>
        <taxon>Pseudomonadota</taxon>
        <taxon>Alphaproteobacteria</taxon>
        <taxon>Rhodospirillales</taxon>
        <taxon>Rhodospirillaceae</taxon>
        <taxon>Telmatospirillum</taxon>
    </lineage>
</organism>
<name>A0A2N3PYN6_9PROT</name>
<proteinExistence type="predicted"/>
<reference evidence="2" key="1">
    <citation type="submission" date="2017-12" db="EMBL/GenBank/DDBJ databases">
        <title>Draft genome sequence of Telmatospirillum siberiense 26-4b1T, an acidotolerant peatland alphaproteobacterium potentially involved in sulfur cycling.</title>
        <authorList>
            <person name="Hausmann B."/>
            <person name="Pjevac P."/>
            <person name="Schreck K."/>
            <person name="Herbold C.W."/>
            <person name="Daims H."/>
            <person name="Wagner M."/>
            <person name="Pester M."/>
            <person name="Loy A."/>
        </authorList>
    </citation>
    <scope>NUCLEOTIDE SEQUENCE [LARGE SCALE GENOMIC DNA]</scope>
    <source>
        <strain evidence="2">26-4b1</strain>
    </source>
</reference>
<evidence type="ECO:0000313" key="2">
    <source>
        <dbReference type="Proteomes" id="UP000233293"/>
    </source>
</evidence>
<dbReference type="EMBL" id="PIUM01000004">
    <property type="protein sequence ID" value="PKU25524.1"/>
    <property type="molecule type" value="Genomic_DNA"/>
</dbReference>
<dbReference type="CDD" id="cd07516">
    <property type="entry name" value="HAD_Pase"/>
    <property type="match status" value="1"/>
</dbReference>
<comment type="caution">
    <text evidence="1">The sequence shown here is derived from an EMBL/GenBank/DDBJ whole genome shotgun (WGS) entry which is preliminary data.</text>
</comment>
<dbReference type="GO" id="GO:0005829">
    <property type="term" value="C:cytosol"/>
    <property type="evidence" value="ECO:0007669"/>
    <property type="project" value="TreeGrafter"/>
</dbReference>
<dbReference type="NCBIfam" id="TIGR00099">
    <property type="entry name" value="Cof-subfamily"/>
    <property type="match status" value="1"/>
</dbReference>
<dbReference type="GO" id="GO:0000287">
    <property type="term" value="F:magnesium ion binding"/>
    <property type="evidence" value="ECO:0007669"/>
    <property type="project" value="TreeGrafter"/>
</dbReference>
<sequence>MTYKLVALDLDGTLLDSDQAIRDDTIAALKEVRVKGLGIILVTGRHHVASHAYHDQLRLETPIICCNGTYIFDYAESKVLAADPLEREQVLALLTIARRHKVHCLVYVRDAMTFETENEHVKSLLAWRDKLPERVRPALRRVETFEEEVEKATVIWKIVASHPDHAVLAGCIAEMKEAVRASYEWSWHNRVDIARSGNSKGGRLAEWAASRGIDLDQVVAFGDGENDISMLSRAGVGIAMGNSTDDVKASADWVTGTNDGDGIAAALRRLVP</sequence>
<dbReference type="Pfam" id="PF08282">
    <property type="entry name" value="Hydrolase_3"/>
    <property type="match status" value="1"/>
</dbReference>
<dbReference type="Gene3D" id="3.30.1240.10">
    <property type="match status" value="1"/>
</dbReference>
<dbReference type="PROSITE" id="PS01229">
    <property type="entry name" value="COF_2"/>
    <property type="match status" value="1"/>
</dbReference>
<dbReference type="OrthoDB" id="7847955at2"/>
<gene>
    <name evidence="1" type="ORF">CWS72_05515</name>
</gene>
<dbReference type="SUPFAM" id="SSF56784">
    <property type="entry name" value="HAD-like"/>
    <property type="match status" value="1"/>
</dbReference>
<dbReference type="RefSeq" id="WP_101249579.1">
    <property type="nucleotide sequence ID" value="NZ_PIUM01000004.1"/>
</dbReference>
<dbReference type="Gene3D" id="3.40.50.1000">
    <property type="entry name" value="HAD superfamily/HAD-like"/>
    <property type="match status" value="1"/>
</dbReference>
<dbReference type="PANTHER" id="PTHR10000:SF58">
    <property type="entry name" value="PYRIDOXAL PHOSPHATE PHOSPHATASE YBHA"/>
    <property type="match status" value="1"/>
</dbReference>